<dbReference type="InterPro" id="IPR005467">
    <property type="entry name" value="His_kinase_dom"/>
</dbReference>
<protein>
    <recommendedName>
        <fullName evidence="2">histidine kinase</fullName>
        <ecNumber evidence="2">2.7.13.3</ecNumber>
    </recommendedName>
</protein>
<dbReference type="OrthoDB" id="51401at2"/>
<dbReference type="Gene3D" id="1.10.287.130">
    <property type="match status" value="1"/>
</dbReference>
<evidence type="ECO:0000259" key="7">
    <source>
        <dbReference type="PROSITE" id="PS50109"/>
    </source>
</evidence>
<dbReference type="InterPro" id="IPR050351">
    <property type="entry name" value="BphY/WalK/GraS-like"/>
</dbReference>
<dbReference type="InterPro" id="IPR000700">
    <property type="entry name" value="PAS-assoc_C"/>
</dbReference>
<dbReference type="GO" id="GO:0016020">
    <property type="term" value="C:membrane"/>
    <property type="evidence" value="ECO:0007669"/>
    <property type="project" value="UniProtKB-SubCell"/>
</dbReference>
<dbReference type="Gene3D" id="3.30.450.40">
    <property type="match status" value="2"/>
</dbReference>
<dbReference type="SUPFAM" id="SSF55781">
    <property type="entry name" value="GAF domain-like"/>
    <property type="match status" value="2"/>
</dbReference>
<dbReference type="SUPFAM" id="SSF47384">
    <property type="entry name" value="Homodimeric domain of signal transducing histidine kinase"/>
    <property type="match status" value="1"/>
</dbReference>
<dbReference type="SMART" id="SM00388">
    <property type="entry name" value="HisKA"/>
    <property type="match status" value="1"/>
</dbReference>
<evidence type="ECO:0000256" key="3">
    <source>
        <dbReference type="ARBA" id="ARBA00022553"/>
    </source>
</evidence>
<dbReference type="InterPro" id="IPR013656">
    <property type="entry name" value="PAS_4"/>
</dbReference>
<dbReference type="SUPFAM" id="SSF55874">
    <property type="entry name" value="ATPase domain of HSP90 chaperone/DNA topoisomerase II/histidine kinase"/>
    <property type="match status" value="1"/>
</dbReference>
<dbReference type="Gene3D" id="3.30.565.10">
    <property type="entry name" value="Histidine kinase-like ATPase, C-terminal domain"/>
    <property type="match status" value="1"/>
</dbReference>
<dbReference type="GO" id="GO:0030295">
    <property type="term" value="F:protein kinase activator activity"/>
    <property type="evidence" value="ECO:0007669"/>
    <property type="project" value="TreeGrafter"/>
</dbReference>
<dbReference type="FunFam" id="3.30.565.10:FF:000006">
    <property type="entry name" value="Sensor histidine kinase WalK"/>
    <property type="match status" value="1"/>
</dbReference>
<dbReference type="PANTHER" id="PTHR42878">
    <property type="entry name" value="TWO-COMPONENT HISTIDINE KINASE"/>
    <property type="match status" value="1"/>
</dbReference>
<keyword evidence="6" id="KW-0472">Membrane</keyword>
<dbReference type="InterPro" id="IPR001610">
    <property type="entry name" value="PAC"/>
</dbReference>
<dbReference type="GO" id="GO:0007234">
    <property type="term" value="P:osmosensory signaling via phosphorelay pathway"/>
    <property type="evidence" value="ECO:0007669"/>
    <property type="project" value="TreeGrafter"/>
</dbReference>
<evidence type="ECO:0000256" key="4">
    <source>
        <dbReference type="ARBA" id="ARBA00022679"/>
    </source>
</evidence>
<dbReference type="InterPro" id="IPR035965">
    <property type="entry name" value="PAS-like_dom_sf"/>
</dbReference>
<evidence type="ECO:0000313" key="10">
    <source>
        <dbReference type="Proteomes" id="UP000010467"/>
    </source>
</evidence>
<keyword evidence="10" id="KW-1185">Reference proteome</keyword>
<dbReference type="InterPro" id="IPR029016">
    <property type="entry name" value="GAF-like_dom_sf"/>
</dbReference>
<dbReference type="PATRIC" id="fig|937777.3.peg.4459"/>
<dbReference type="InterPro" id="IPR000014">
    <property type="entry name" value="PAS"/>
</dbReference>
<dbReference type="InterPro" id="IPR036097">
    <property type="entry name" value="HisK_dim/P_sf"/>
</dbReference>
<dbReference type="CDD" id="cd00130">
    <property type="entry name" value="PAS"/>
    <property type="match status" value="1"/>
</dbReference>
<dbReference type="GO" id="GO:0000155">
    <property type="term" value="F:phosphorelay sensor kinase activity"/>
    <property type="evidence" value="ECO:0007669"/>
    <property type="project" value="InterPro"/>
</dbReference>
<dbReference type="Pfam" id="PF00512">
    <property type="entry name" value="HisKA"/>
    <property type="match status" value="1"/>
</dbReference>
<dbReference type="Pfam" id="PF08448">
    <property type="entry name" value="PAS_4"/>
    <property type="match status" value="1"/>
</dbReference>
<geneLocation type="plasmid" evidence="9 10">
    <name>pDEIPE02</name>
</geneLocation>
<evidence type="ECO:0000256" key="1">
    <source>
        <dbReference type="ARBA" id="ARBA00000085"/>
    </source>
</evidence>
<dbReference type="InterPro" id="IPR003594">
    <property type="entry name" value="HATPase_dom"/>
</dbReference>
<reference evidence="10" key="1">
    <citation type="submission" date="2012-03" db="EMBL/GenBank/DDBJ databases">
        <title>Complete sequence of plasmid 2 of Deinococcus peraridilitoris DSM 19664.</title>
        <authorList>
            <person name="Lucas S."/>
            <person name="Copeland A."/>
            <person name="Lapidus A."/>
            <person name="Glavina del Rio T."/>
            <person name="Dalin E."/>
            <person name="Tice H."/>
            <person name="Bruce D."/>
            <person name="Goodwin L."/>
            <person name="Pitluck S."/>
            <person name="Peters L."/>
            <person name="Mikhailova N."/>
            <person name="Lu M."/>
            <person name="Kyrpides N."/>
            <person name="Mavromatis K."/>
            <person name="Ivanova N."/>
            <person name="Brettin T."/>
            <person name="Detter J.C."/>
            <person name="Han C."/>
            <person name="Larimer F."/>
            <person name="Land M."/>
            <person name="Hauser L."/>
            <person name="Markowitz V."/>
            <person name="Cheng J.-F."/>
            <person name="Hugenholtz P."/>
            <person name="Woyke T."/>
            <person name="Wu D."/>
            <person name="Pukall R."/>
            <person name="Steenblock K."/>
            <person name="Brambilla E."/>
            <person name="Klenk H.-P."/>
            <person name="Eisen J.A."/>
        </authorList>
    </citation>
    <scope>NUCLEOTIDE SEQUENCE [LARGE SCALE GENOMIC DNA]</scope>
    <source>
        <strain evidence="10">DSM 19664 / LMG 22246 / CIP 109416 / KR-200</strain>
        <plasmid evidence="10">Plasmid pDEIPE02</plasmid>
    </source>
</reference>
<evidence type="ECO:0000256" key="5">
    <source>
        <dbReference type="ARBA" id="ARBA00022777"/>
    </source>
</evidence>
<keyword evidence="3" id="KW-0597">Phosphoprotein</keyword>
<evidence type="ECO:0000256" key="6">
    <source>
        <dbReference type="ARBA" id="ARBA00023136"/>
    </source>
</evidence>
<dbReference type="SUPFAM" id="SSF55785">
    <property type="entry name" value="PYP-like sensor domain (PAS domain)"/>
    <property type="match status" value="2"/>
</dbReference>
<keyword evidence="4" id="KW-0808">Transferase</keyword>
<dbReference type="SMART" id="SM00086">
    <property type="entry name" value="PAC"/>
    <property type="match status" value="2"/>
</dbReference>
<dbReference type="PRINTS" id="PR00344">
    <property type="entry name" value="BCTRLSENSOR"/>
</dbReference>
<evidence type="ECO:0000256" key="2">
    <source>
        <dbReference type="ARBA" id="ARBA00012438"/>
    </source>
</evidence>
<dbReference type="KEGG" id="dpd:Deipe_4425"/>
<dbReference type="AlphaFoldDB" id="L0A8K7"/>
<proteinExistence type="predicted"/>
<dbReference type="EC" id="2.7.13.3" evidence="2"/>
<dbReference type="PROSITE" id="PS50109">
    <property type="entry name" value="HIS_KIN"/>
    <property type="match status" value="1"/>
</dbReference>
<dbReference type="Proteomes" id="UP000010467">
    <property type="component" value="Plasmid pDEIPE02"/>
</dbReference>
<dbReference type="InterPro" id="IPR036890">
    <property type="entry name" value="HATPase_C_sf"/>
</dbReference>
<gene>
    <name evidence="9" type="ordered locus">Deipe_4425</name>
</gene>
<keyword evidence="5" id="KW-0418">Kinase</keyword>
<dbReference type="CDD" id="cd00082">
    <property type="entry name" value="HisKA"/>
    <property type="match status" value="1"/>
</dbReference>
<keyword evidence="9" id="KW-0614">Plasmid</keyword>
<dbReference type="HOGENOM" id="CLU_000445_114_41_0"/>
<comment type="catalytic activity">
    <reaction evidence="1">
        <text>ATP + protein L-histidine = ADP + protein N-phospho-L-histidine.</text>
        <dbReference type="EC" id="2.7.13.3"/>
    </reaction>
</comment>
<evidence type="ECO:0000313" key="9">
    <source>
        <dbReference type="EMBL" id="AFZ69754.1"/>
    </source>
</evidence>
<feature type="domain" description="PAC" evidence="8">
    <location>
        <begin position="200"/>
        <end position="252"/>
    </location>
</feature>
<dbReference type="InterPro" id="IPR003661">
    <property type="entry name" value="HisK_dim/P_dom"/>
</dbReference>
<organism evidence="9 10">
    <name type="scientific">Deinococcus peraridilitoris (strain DSM 19664 / LMG 22246 / CIP 109416 / KR-200)</name>
    <dbReference type="NCBI Taxonomy" id="937777"/>
    <lineage>
        <taxon>Bacteria</taxon>
        <taxon>Thermotogati</taxon>
        <taxon>Deinococcota</taxon>
        <taxon>Deinococci</taxon>
        <taxon>Deinococcales</taxon>
        <taxon>Deinococcaceae</taxon>
        <taxon>Deinococcus</taxon>
    </lineage>
</organism>
<feature type="domain" description="Histidine kinase" evidence="7">
    <location>
        <begin position="636"/>
        <end position="850"/>
    </location>
</feature>
<dbReference type="GO" id="GO:0000156">
    <property type="term" value="F:phosphorelay response regulator activity"/>
    <property type="evidence" value="ECO:0007669"/>
    <property type="project" value="TreeGrafter"/>
</dbReference>
<name>L0A8K7_DEIPD</name>
<dbReference type="SMART" id="SM00387">
    <property type="entry name" value="HATPase_c"/>
    <property type="match status" value="1"/>
</dbReference>
<dbReference type="PROSITE" id="PS50113">
    <property type="entry name" value="PAC"/>
    <property type="match status" value="1"/>
</dbReference>
<evidence type="ECO:0000259" key="8">
    <source>
        <dbReference type="PROSITE" id="PS50113"/>
    </source>
</evidence>
<dbReference type="PANTHER" id="PTHR42878:SF15">
    <property type="entry name" value="BACTERIOPHYTOCHROME"/>
    <property type="match status" value="1"/>
</dbReference>
<dbReference type="InterPro" id="IPR004358">
    <property type="entry name" value="Sig_transdc_His_kin-like_C"/>
</dbReference>
<dbReference type="EMBL" id="CP003384">
    <property type="protein sequence ID" value="AFZ69754.1"/>
    <property type="molecule type" value="Genomic_DNA"/>
</dbReference>
<sequence length="854" mass="94756">MNNSDLQGGTLPTSVPLDSASLLDAVPLLLWTVNSAGHITWGNAVFHNLMASSTTSWQTLVHPDDQPRVQHWLTGEPAALEVRILDAHDQPHWYRLHAQPLTSEQPDQPRWLLTGTPIHELKHAQHQQATLQHLVDVNADCIKILDLDARLLSMNEGGRAATEVDDFNACANLLWPSFWAEDTRPTVEAALNAARAGERVTFEAAAETFKGTLKWWTVTVSPLRDPDGHVTHLLAVSRDVSERHAAQVANDALRATLEERVRERTRQLDEERAALDAFVAFTEAVGSETDPLRLAAQAVRVVRANLTHLSVAYYEPEGELWQARVWSDDIIPEVVAEIRAGIPFSAPNFAQAVQSRGPLFVDGWNADANHVASTREYGAVALMPLLIDGIPRAMLAAGTQEARAWSEREKALLRAVCHGLHLAMERAAHAARLYEQNTQLASYVEQLESRTLALQAFETLTRELALEADPLALVKGAQDIVLSLLPDSVGAYHELDGDTWRLKVQSGDLRDEALARTLHAGLPYRTARNLRVPFETREAYYQDAYDPHTDQLPEAFRHIGTTATLPVLVDGKVRGVFAVGLFGPPRPWSPVARAVLATAVHSLGLALERAEGVARLSEERRKLGLANEELEAFTYSVSHDLRTPVRHIIGFNQLLRRSLSGQLDEKSTRYLTVVDQAAVRMNTLIDAMLGLSRLGQLPMQSSLVDLDAVVRSVQQELEPDVAGRDVRWDVARLPLVAGDAEMLRQVMMNLLSNALKYSRPREMAHIEVWSEERKREWVVFVKDNGVGFDPRYQDRLFGVFQRLHREDEFEGTGVGLANVRRIIGRHGGTVFAERPAEGGAVFGFSLPKQPGEAS</sequence>
<dbReference type="Gene3D" id="3.30.450.20">
    <property type="entry name" value="PAS domain"/>
    <property type="match status" value="2"/>
</dbReference>
<dbReference type="Pfam" id="PF02518">
    <property type="entry name" value="HATPase_c"/>
    <property type="match status" value="1"/>
</dbReference>
<accession>L0A8K7</accession>
<dbReference type="NCBIfam" id="TIGR00229">
    <property type="entry name" value="sensory_box"/>
    <property type="match status" value="1"/>
</dbReference>
<dbReference type="RefSeq" id="WP_015231653.1">
    <property type="nucleotide sequence ID" value="NC_019790.1"/>
</dbReference>